<gene>
    <name evidence="1" type="ORF">BV494_06115</name>
</gene>
<protein>
    <submittedName>
        <fullName evidence="1">Uncharacterized protein</fullName>
    </submittedName>
</protein>
<dbReference type="KEGG" id="rox:BV494_06115"/>
<dbReference type="InterPro" id="IPR028968">
    <property type="entry name" value="Imm58"/>
</dbReference>
<dbReference type="AlphaFoldDB" id="A0A2L1UNL0"/>
<dbReference type="Pfam" id="PF15581">
    <property type="entry name" value="Imm58"/>
    <property type="match status" value="1"/>
</dbReference>
<sequence>MEILLENEWLGESTKSVLGKIKTELKPTQYENEIIKKDDENVIWVGNIKLSFSNDKLIKVGE</sequence>
<proteinExistence type="predicted"/>
<name>A0A2L1UNL0_9GAMM</name>
<accession>A0A2L1UNL0</accession>
<evidence type="ECO:0000313" key="2">
    <source>
        <dbReference type="Proteomes" id="UP000239197"/>
    </source>
</evidence>
<dbReference type="EMBL" id="CP019062">
    <property type="protein sequence ID" value="AVF34527.1"/>
    <property type="molecule type" value="Genomic_DNA"/>
</dbReference>
<organism evidence="1 2">
    <name type="scientific">Rahnella sikkimica</name>
    <dbReference type="NCBI Taxonomy" id="1805933"/>
    <lineage>
        <taxon>Bacteria</taxon>
        <taxon>Pseudomonadati</taxon>
        <taxon>Pseudomonadota</taxon>
        <taxon>Gammaproteobacteria</taxon>
        <taxon>Enterobacterales</taxon>
        <taxon>Yersiniaceae</taxon>
        <taxon>Rahnella</taxon>
    </lineage>
</organism>
<reference evidence="2" key="1">
    <citation type="submission" date="2017-01" db="EMBL/GenBank/DDBJ databases">
        <title>Genome sequence of Rouxiella sp. ERMR1:05.</title>
        <authorList>
            <person name="Kumar R."/>
            <person name="Singh D."/>
            <person name="Kumar S."/>
        </authorList>
    </citation>
    <scope>NUCLEOTIDE SEQUENCE [LARGE SCALE GENOMIC DNA]</scope>
    <source>
        <strain evidence="2">ERMR1:05</strain>
    </source>
</reference>
<keyword evidence="2" id="KW-1185">Reference proteome</keyword>
<dbReference type="Proteomes" id="UP000239197">
    <property type="component" value="Chromosome"/>
</dbReference>
<evidence type="ECO:0000313" key="1">
    <source>
        <dbReference type="EMBL" id="AVF34527.1"/>
    </source>
</evidence>